<gene>
    <name evidence="2" type="ORF">COV84_02735</name>
</gene>
<reference evidence="2 3" key="1">
    <citation type="submission" date="2017-09" db="EMBL/GenBank/DDBJ databases">
        <title>Depth-based differentiation of microbial function through sediment-hosted aquifers and enrichment of novel symbionts in the deep terrestrial subsurface.</title>
        <authorList>
            <person name="Probst A.J."/>
            <person name="Ladd B."/>
            <person name="Jarett J.K."/>
            <person name="Geller-Mcgrath D.E."/>
            <person name="Sieber C.M."/>
            <person name="Emerson J.B."/>
            <person name="Anantharaman K."/>
            <person name="Thomas B.C."/>
            <person name="Malmstrom R."/>
            <person name="Stieglmeier M."/>
            <person name="Klingl A."/>
            <person name="Woyke T."/>
            <person name="Ryan C.M."/>
            <person name="Banfield J.F."/>
        </authorList>
    </citation>
    <scope>NUCLEOTIDE SEQUENCE [LARGE SCALE GENOMIC DNA]</scope>
    <source>
        <strain evidence="2">CG11_big_fil_rev_8_21_14_0_20_40_15</strain>
    </source>
</reference>
<keyword evidence="1" id="KW-0812">Transmembrane</keyword>
<sequence length="72" mass="8407">EALAVHVETNQPAEQRYILNFSSLSKNELVAWGKSMPYILKIYPRFSHFPLISGIFKKVVYFIFIIKAYIKV</sequence>
<dbReference type="AlphaFoldDB" id="A0A2H0KSM6"/>
<organism evidence="2 3">
    <name type="scientific">Candidatus Portnoybacteria bacterium CG11_big_fil_rev_8_21_14_0_20_40_15</name>
    <dbReference type="NCBI Taxonomy" id="1974817"/>
    <lineage>
        <taxon>Bacteria</taxon>
        <taxon>Candidatus Portnoyibacteriota</taxon>
    </lineage>
</organism>
<comment type="caution">
    <text evidence="2">The sequence shown here is derived from an EMBL/GenBank/DDBJ whole genome shotgun (WGS) entry which is preliminary data.</text>
</comment>
<dbReference type="Proteomes" id="UP000229317">
    <property type="component" value="Unassembled WGS sequence"/>
</dbReference>
<feature type="transmembrane region" description="Helical" evidence="1">
    <location>
        <begin position="49"/>
        <end position="70"/>
    </location>
</feature>
<evidence type="ECO:0000313" key="3">
    <source>
        <dbReference type="Proteomes" id="UP000229317"/>
    </source>
</evidence>
<name>A0A2H0KSM6_9BACT</name>
<protein>
    <submittedName>
        <fullName evidence="2">Uncharacterized protein</fullName>
    </submittedName>
</protein>
<keyword evidence="1" id="KW-1133">Transmembrane helix</keyword>
<evidence type="ECO:0000313" key="2">
    <source>
        <dbReference type="EMBL" id="PIQ75160.1"/>
    </source>
</evidence>
<accession>A0A2H0KSM6</accession>
<keyword evidence="1" id="KW-0472">Membrane</keyword>
<dbReference type="EMBL" id="PCVO01000041">
    <property type="protein sequence ID" value="PIQ75160.1"/>
    <property type="molecule type" value="Genomic_DNA"/>
</dbReference>
<proteinExistence type="predicted"/>
<feature type="non-terminal residue" evidence="2">
    <location>
        <position position="1"/>
    </location>
</feature>
<evidence type="ECO:0000256" key="1">
    <source>
        <dbReference type="SAM" id="Phobius"/>
    </source>
</evidence>